<dbReference type="Proteomes" id="UP000182544">
    <property type="component" value="Unassembled WGS sequence"/>
</dbReference>
<accession>A0A1K2ISD5</accession>
<dbReference type="InterPro" id="IPR043733">
    <property type="entry name" value="DUF5677"/>
</dbReference>
<dbReference type="EMBL" id="FPKV01000009">
    <property type="protein sequence ID" value="SFZ95162.1"/>
    <property type="molecule type" value="Genomic_DNA"/>
</dbReference>
<dbReference type="STRING" id="369401.SAMN05428642_1094"/>
<protein>
    <submittedName>
        <fullName evidence="1">Uncharacterized protein</fullName>
    </submittedName>
</protein>
<dbReference type="AlphaFoldDB" id="A0A1K2ISD5"/>
<organism evidence="1 2">
    <name type="scientific">Flaviramulus basaltis</name>
    <dbReference type="NCBI Taxonomy" id="369401"/>
    <lineage>
        <taxon>Bacteria</taxon>
        <taxon>Pseudomonadati</taxon>
        <taxon>Bacteroidota</taxon>
        <taxon>Flavobacteriia</taxon>
        <taxon>Flavobacteriales</taxon>
        <taxon>Flavobacteriaceae</taxon>
        <taxon>Flaviramulus</taxon>
    </lineage>
</organism>
<proteinExistence type="predicted"/>
<evidence type="ECO:0000313" key="1">
    <source>
        <dbReference type="EMBL" id="SFZ95162.1"/>
    </source>
</evidence>
<reference evidence="1 2" key="1">
    <citation type="submission" date="2016-10" db="EMBL/GenBank/DDBJ databases">
        <authorList>
            <person name="de Groot N.N."/>
        </authorList>
    </citation>
    <scope>NUCLEOTIDE SEQUENCE [LARGE SCALE GENOMIC DNA]</scope>
    <source>
        <strain evidence="1 2">DSM 18180</strain>
    </source>
</reference>
<sequence length="294" mass="34420">MTDRERAQILIDQANSLNLQSLIPQVNEILKANAFVIQSIYDAKPNFANGEVFLETLLIKMNFTSRSIFELSKGIEFSILGRSEKAEIIDRSSIYILTRSIIEAFLTLEYLFFNNLEREEQIFRYQLWRISGFMSRQDFGKTANQKFLDKMEREKIEIEKLKEGVKKSPFYPSLKKQDLWKLDKFGLPRIMSWSSLLTQSVLNNSHFDRLYKLYSNYAHSEFISIIQLNEGKLSSSNSFNIETTVTSLNNVRILSCVALMELVNRYGFAKERYLEVDESLRVAIEFWDKFGRNN</sequence>
<dbReference type="OrthoDB" id="673806at2"/>
<name>A0A1K2ISD5_9FLAO</name>
<evidence type="ECO:0000313" key="2">
    <source>
        <dbReference type="Proteomes" id="UP000182544"/>
    </source>
</evidence>
<gene>
    <name evidence="1" type="ORF">SAMN05428642_1094</name>
</gene>
<keyword evidence="2" id="KW-1185">Reference proteome</keyword>
<dbReference type="Pfam" id="PF18928">
    <property type="entry name" value="DUF5677"/>
    <property type="match status" value="1"/>
</dbReference>
<dbReference type="RefSeq" id="WP_072403740.1">
    <property type="nucleotide sequence ID" value="NZ_FPKV01000009.1"/>
</dbReference>